<dbReference type="RefSeq" id="XP_029283976.1">
    <property type="nucleotide sequence ID" value="XM_029428116.1"/>
</dbReference>
<organism evidence="20 21">
    <name type="scientific">Cottoperca gobio</name>
    <name type="common">Frogmouth</name>
    <name type="synonym">Aphritis gobio</name>
    <dbReference type="NCBI Taxonomy" id="56716"/>
    <lineage>
        <taxon>Eukaryota</taxon>
        <taxon>Metazoa</taxon>
        <taxon>Chordata</taxon>
        <taxon>Craniata</taxon>
        <taxon>Vertebrata</taxon>
        <taxon>Euteleostomi</taxon>
        <taxon>Actinopterygii</taxon>
        <taxon>Neopterygii</taxon>
        <taxon>Teleostei</taxon>
        <taxon>Neoteleostei</taxon>
        <taxon>Acanthomorphata</taxon>
        <taxon>Eupercaria</taxon>
        <taxon>Perciformes</taxon>
        <taxon>Notothenioidei</taxon>
        <taxon>Bovichtidae</taxon>
        <taxon>Cottoperca</taxon>
    </lineage>
</organism>
<evidence type="ECO:0000256" key="18">
    <source>
        <dbReference type="ARBA" id="ARBA00082907"/>
    </source>
</evidence>
<comment type="function">
    <text evidence="16">Histone demethylase required for G2/M phase cell cycle progression. Specifically demethylates dimethylated 'Lys-36' (H3K36me2) of histone H3, an epigenetic repressive mark, thereby acting as a transcription activator. May play a role in the regulation of the circadian clock.</text>
</comment>
<dbReference type="FunFam" id="2.60.120.650:FF:000019">
    <property type="entry name" value="Bifunctional peptidase and arginyl-hydroxylase JMJD5"/>
    <property type="match status" value="1"/>
</dbReference>
<dbReference type="PANTHER" id="PTHR12461:SF106">
    <property type="entry name" value="BIFUNCTIONAL PEPTIDASE AND ARGINYL-HYDROXYLASE JMJD5"/>
    <property type="match status" value="1"/>
</dbReference>
<comment type="cofactor">
    <cofactor evidence="1">
        <name>Fe(2+)</name>
        <dbReference type="ChEBI" id="CHEBI:29033"/>
    </cofactor>
</comment>
<evidence type="ECO:0000256" key="7">
    <source>
        <dbReference type="ARBA" id="ARBA00023002"/>
    </source>
</evidence>
<evidence type="ECO:0000256" key="12">
    <source>
        <dbReference type="ARBA" id="ARBA00023242"/>
    </source>
</evidence>
<dbReference type="RefSeq" id="XP_029283977.1">
    <property type="nucleotide sequence ID" value="XM_029428117.1"/>
</dbReference>
<reference evidence="21 22" key="1">
    <citation type="submission" date="2025-04" db="UniProtKB">
        <authorList>
            <consortium name="RefSeq"/>
        </authorList>
    </citation>
    <scope>IDENTIFICATION</scope>
</reference>
<evidence type="ECO:0000256" key="10">
    <source>
        <dbReference type="ARBA" id="ARBA00023108"/>
    </source>
</evidence>
<evidence type="ECO:0000256" key="16">
    <source>
        <dbReference type="ARBA" id="ARBA00059090"/>
    </source>
</evidence>
<keyword evidence="5" id="KW-0156">Chromatin regulator</keyword>
<dbReference type="GO" id="GO:0005634">
    <property type="term" value="C:nucleus"/>
    <property type="evidence" value="ECO:0007669"/>
    <property type="project" value="UniProtKB-SubCell"/>
</dbReference>
<evidence type="ECO:0000256" key="4">
    <source>
        <dbReference type="ARBA" id="ARBA00022723"/>
    </source>
</evidence>
<keyword evidence="4" id="KW-0479">Metal-binding</keyword>
<dbReference type="GeneID" id="115006077"/>
<evidence type="ECO:0000256" key="14">
    <source>
        <dbReference type="ARBA" id="ARBA00047915"/>
    </source>
</evidence>
<dbReference type="KEGG" id="cgob:115006077"/>
<keyword evidence="10" id="KW-0090">Biological rhythms</keyword>
<dbReference type="RefSeq" id="XP_029293797.1">
    <property type="nucleotide sequence ID" value="XM_029437937.1"/>
</dbReference>
<dbReference type="GO" id="GO:0140680">
    <property type="term" value="F:histone H3K36me/H3K36me2 demethylase activity"/>
    <property type="evidence" value="ECO:0007669"/>
    <property type="project" value="UniProtKB-EC"/>
</dbReference>
<dbReference type="GO" id="GO:0003682">
    <property type="term" value="F:chromatin binding"/>
    <property type="evidence" value="ECO:0007669"/>
    <property type="project" value="UniProtKB-ARBA"/>
</dbReference>
<evidence type="ECO:0000256" key="2">
    <source>
        <dbReference type="ARBA" id="ARBA00004123"/>
    </source>
</evidence>
<keyword evidence="6" id="KW-0223">Dioxygenase</keyword>
<evidence type="ECO:0000313" key="23">
    <source>
        <dbReference type="RefSeq" id="XP_029293797.1"/>
    </source>
</evidence>
<dbReference type="EC" id="1.14.11.27" evidence="3"/>
<dbReference type="OrthoDB" id="47172at2759"/>
<dbReference type="InterPro" id="IPR041667">
    <property type="entry name" value="Cupin_8"/>
</dbReference>
<dbReference type="SUPFAM" id="SSF51197">
    <property type="entry name" value="Clavaminate synthase-like"/>
    <property type="match status" value="1"/>
</dbReference>
<comment type="catalytic activity">
    <reaction evidence="14">
        <text>N(6),N(6)-dimethyl-L-lysyl(36)-[histone H3] + 2 2-oxoglutarate + 2 O2 = L-lysyl(36)-[histone H3] + 2 formaldehyde + 2 succinate + 2 CO2</text>
        <dbReference type="Rhea" id="RHEA:42032"/>
        <dbReference type="Rhea" id="RHEA-COMP:9785"/>
        <dbReference type="Rhea" id="RHEA-COMP:9787"/>
        <dbReference type="ChEBI" id="CHEBI:15379"/>
        <dbReference type="ChEBI" id="CHEBI:16526"/>
        <dbReference type="ChEBI" id="CHEBI:16810"/>
        <dbReference type="ChEBI" id="CHEBI:16842"/>
        <dbReference type="ChEBI" id="CHEBI:29969"/>
        <dbReference type="ChEBI" id="CHEBI:30031"/>
        <dbReference type="ChEBI" id="CHEBI:61976"/>
        <dbReference type="EC" id="1.14.11.27"/>
    </reaction>
</comment>
<evidence type="ECO:0000256" key="8">
    <source>
        <dbReference type="ARBA" id="ARBA00023004"/>
    </source>
</evidence>
<dbReference type="GO" id="GO:0048511">
    <property type="term" value="P:rhythmic process"/>
    <property type="evidence" value="ECO:0007669"/>
    <property type="project" value="UniProtKB-KW"/>
</dbReference>
<keyword evidence="7" id="KW-0560">Oxidoreductase</keyword>
<evidence type="ECO:0000256" key="13">
    <source>
        <dbReference type="ARBA" id="ARBA00023306"/>
    </source>
</evidence>
<dbReference type="AlphaFoldDB" id="A0A6J2PFA6"/>
<dbReference type="InterPro" id="IPR003347">
    <property type="entry name" value="JmjC_dom"/>
</dbReference>
<evidence type="ECO:0000256" key="3">
    <source>
        <dbReference type="ARBA" id="ARBA00013246"/>
    </source>
</evidence>
<gene>
    <name evidence="21 22" type="primary">LOC115006077</name>
    <name evidence="23" type="synonym">LOC115012357</name>
</gene>
<dbReference type="GO" id="GO:0046872">
    <property type="term" value="F:metal ion binding"/>
    <property type="evidence" value="ECO:0007669"/>
    <property type="project" value="UniProtKB-KW"/>
</dbReference>
<accession>A0A6J2PFA6</accession>
<dbReference type="Pfam" id="PF13621">
    <property type="entry name" value="Cupin_8"/>
    <property type="match status" value="1"/>
</dbReference>
<keyword evidence="20" id="KW-1185">Reference proteome</keyword>
<dbReference type="Pfam" id="PF24472">
    <property type="entry name" value="ARM_KDM8_N"/>
    <property type="match status" value="1"/>
</dbReference>
<dbReference type="GO" id="GO:0031648">
    <property type="term" value="P:protein destabilization"/>
    <property type="evidence" value="ECO:0007669"/>
    <property type="project" value="UniProtKB-ARBA"/>
</dbReference>
<keyword evidence="12" id="KW-0539">Nucleus</keyword>
<dbReference type="PROSITE" id="PS51184">
    <property type="entry name" value="JMJC"/>
    <property type="match status" value="1"/>
</dbReference>
<keyword evidence="8" id="KW-0408">Iron</keyword>
<keyword evidence="9" id="KW-0805">Transcription regulation</keyword>
<proteinExistence type="predicted"/>
<evidence type="ECO:0000256" key="6">
    <source>
        <dbReference type="ARBA" id="ARBA00022964"/>
    </source>
</evidence>
<sequence>MATLWSKISAVLPHNEEQFPLQFSDRVESSAVEMLKRAREQLYGVTTSSSRMLNAQIILDFSWEKLNTGTWRDVDKDWRRLYSYGCLFKVAALCRGDPAADEVLQAVRTCDMGLLMGAAIMDDILQVIVRILQSEVRKSSKEEESEHTEVKRIKIECPRAPVIKEELAVPRIKRPSLESFNTNYLLPLKPVILEGTIGHWPALNEHPWSIEYLRRVAGCRTVPVEVGSRYTDEEWSQTLLTVNEFMDRYILNKGGVKASGYLAQHQLFDQIPELKEDIRPPDYCCLGEGDEDDITVNAWFGPGGTVSPLHQDPQQNFLAQVVGSKYIRLYSPEDTDKLYPHPSQLLHNTSQVEVENPDTGRFPEFTKAAYLECVLHPGDVLFIPVQHWHYVRSLELSFSVSFWWS</sequence>
<evidence type="ECO:0000256" key="5">
    <source>
        <dbReference type="ARBA" id="ARBA00022853"/>
    </source>
</evidence>
<keyword evidence="13" id="KW-0131">Cell cycle</keyword>
<evidence type="ECO:0000256" key="17">
    <source>
        <dbReference type="ARBA" id="ARBA00068725"/>
    </source>
</evidence>
<protein>
    <recommendedName>
        <fullName evidence="17">Lysine-specific demethylase 8</fullName>
        <ecNumber evidence="3">1.14.11.27</ecNumber>
    </recommendedName>
    <alternativeName>
        <fullName evidence="15">JmjC domain-containing protein 5</fullName>
    </alternativeName>
    <alternativeName>
        <fullName evidence="18">Jumonji domain-containing protein 5</fullName>
    </alternativeName>
</protein>
<dbReference type="PANTHER" id="PTHR12461">
    <property type="entry name" value="HYPOXIA-INDUCIBLE FACTOR 1 ALPHA INHIBITOR-RELATED"/>
    <property type="match status" value="1"/>
</dbReference>
<evidence type="ECO:0000313" key="21">
    <source>
        <dbReference type="RefSeq" id="XP_029283976.1"/>
    </source>
</evidence>
<evidence type="ECO:0000256" key="9">
    <source>
        <dbReference type="ARBA" id="ARBA00023015"/>
    </source>
</evidence>
<dbReference type="GeneTree" id="ENSGT00940000158074"/>
<evidence type="ECO:0000256" key="15">
    <source>
        <dbReference type="ARBA" id="ARBA00049800"/>
    </source>
</evidence>
<dbReference type="Gene3D" id="2.60.120.650">
    <property type="entry name" value="Cupin"/>
    <property type="match status" value="1"/>
</dbReference>
<dbReference type="Proteomes" id="UP000504630">
    <property type="component" value="Chromosome 8"/>
</dbReference>
<evidence type="ECO:0000313" key="20">
    <source>
        <dbReference type="Proteomes" id="UP000504630"/>
    </source>
</evidence>
<evidence type="ECO:0000256" key="1">
    <source>
        <dbReference type="ARBA" id="ARBA00001954"/>
    </source>
</evidence>
<dbReference type="InterPro" id="IPR056520">
    <property type="entry name" value="ARM_KDM8_N"/>
</dbReference>
<dbReference type="KEGG" id="cgob:115012357"/>
<keyword evidence="11" id="KW-0804">Transcription</keyword>
<name>A0A6J2PFA6_COTGO</name>
<evidence type="ECO:0000313" key="22">
    <source>
        <dbReference type="RefSeq" id="XP_029283977.1"/>
    </source>
</evidence>
<dbReference type="GO" id="GO:0010468">
    <property type="term" value="P:regulation of gene expression"/>
    <property type="evidence" value="ECO:0007669"/>
    <property type="project" value="UniProtKB-ARBA"/>
</dbReference>
<feature type="domain" description="JmjC" evidence="19">
    <location>
        <begin position="260"/>
        <end position="405"/>
    </location>
</feature>
<dbReference type="SMART" id="SM00558">
    <property type="entry name" value="JmjC"/>
    <property type="match status" value="1"/>
</dbReference>
<comment type="subcellular location">
    <subcellularLocation>
        <location evidence="2">Nucleus</location>
    </subcellularLocation>
</comment>
<evidence type="ECO:0000256" key="11">
    <source>
        <dbReference type="ARBA" id="ARBA00023163"/>
    </source>
</evidence>
<evidence type="ECO:0000259" key="19">
    <source>
        <dbReference type="PROSITE" id="PS51184"/>
    </source>
</evidence>